<organism evidence="2 3">
    <name type="scientific">Plectus sambesii</name>
    <dbReference type="NCBI Taxonomy" id="2011161"/>
    <lineage>
        <taxon>Eukaryota</taxon>
        <taxon>Metazoa</taxon>
        <taxon>Ecdysozoa</taxon>
        <taxon>Nematoda</taxon>
        <taxon>Chromadorea</taxon>
        <taxon>Plectida</taxon>
        <taxon>Plectina</taxon>
        <taxon>Plectoidea</taxon>
        <taxon>Plectidae</taxon>
        <taxon>Plectus</taxon>
    </lineage>
</organism>
<evidence type="ECO:0000313" key="3">
    <source>
        <dbReference type="WBParaSite" id="PSAMB.scaffold5616size11288.g27001.t1"/>
    </source>
</evidence>
<feature type="region of interest" description="Disordered" evidence="1">
    <location>
        <begin position="102"/>
        <end position="128"/>
    </location>
</feature>
<protein>
    <submittedName>
        <fullName evidence="3">Uncharacterized protein</fullName>
    </submittedName>
</protein>
<proteinExistence type="predicted"/>
<keyword evidence="2" id="KW-1185">Reference proteome</keyword>
<feature type="region of interest" description="Disordered" evidence="1">
    <location>
        <begin position="1"/>
        <end position="25"/>
    </location>
</feature>
<feature type="region of interest" description="Disordered" evidence="1">
    <location>
        <begin position="250"/>
        <end position="280"/>
    </location>
</feature>
<dbReference type="Proteomes" id="UP000887566">
    <property type="component" value="Unplaced"/>
</dbReference>
<sequence length="280" mass="32634">MIKHNSYQPDRPPDSENQRTNEIYNNCNYNPRKPPDLQSDEWPSLSVIANDQSTENNLVQGRSQLSQAPTANNCWSDNLTAVRSPPSIREQEERTAGIRPAFIGKPRPLQGRNLNTDHDCKRSNLIRGTDGKNSRNRISLRVATDDRYWGEFMNNWMKDHGLKHTKKAKVFSTTYYLSWKKSSQEIKDLLENMHDEDFWLIEKTIDMGTSYVTVELKGWLKEMDGMYFEFFKSKTTNRFLVSVDGQQQHHAVKAKRERTEPHVDSHTQSPIAEDDWDEDQ</sequence>
<accession>A0A914WXA6</accession>
<evidence type="ECO:0000256" key="1">
    <source>
        <dbReference type="SAM" id="MobiDB-lite"/>
    </source>
</evidence>
<dbReference type="WBParaSite" id="PSAMB.scaffold5616size11288.g27001.t1">
    <property type="protein sequence ID" value="PSAMB.scaffold5616size11288.g27001.t1"/>
    <property type="gene ID" value="PSAMB.scaffold5616size11288.g27001"/>
</dbReference>
<evidence type="ECO:0000313" key="2">
    <source>
        <dbReference type="Proteomes" id="UP000887566"/>
    </source>
</evidence>
<name>A0A914WXA6_9BILA</name>
<reference evidence="3" key="1">
    <citation type="submission" date="2022-11" db="UniProtKB">
        <authorList>
            <consortium name="WormBaseParasite"/>
        </authorList>
    </citation>
    <scope>IDENTIFICATION</scope>
</reference>
<dbReference type="AlphaFoldDB" id="A0A914WXA6"/>